<accession>A0AAW0MRV3</accession>
<gene>
    <name evidence="2" type="ORF">WMY93_033481</name>
</gene>
<reference evidence="3" key="1">
    <citation type="submission" date="2024-04" db="EMBL/GenBank/DDBJ databases">
        <title>Salinicola lusitanus LLJ914,a marine bacterium isolated from the Okinawa Trough.</title>
        <authorList>
            <person name="Li J."/>
        </authorList>
    </citation>
    <scope>NUCLEOTIDE SEQUENCE [LARGE SCALE GENOMIC DNA]</scope>
</reference>
<protein>
    <submittedName>
        <fullName evidence="2">Uncharacterized protein</fullName>
    </submittedName>
</protein>
<dbReference type="Proteomes" id="UP001460270">
    <property type="component" value="Unassembled WGS sequence"/>
</dbReference>
<evidence type="ECO:0000256" key="1">
    <source>
        <dbReference type="SAM" id="MobiDB-lite"/>
    </source>
</evidence>
<feature type="compositionally biased region" description="Basic and acidic residues" evidence="1">
    <location>
        <begin position="83"/>
        <end position="92"/>
    </location>
</feature>
<proteinExistence type="predicted"/>
<evidence type="ECO:0000313" key="3">
    <source>
        <dbReference type="Proteomes" id="UP001460270"/>
    </source>
</evidence>
<evidence type="ECO:0000313" key="2">
    <source>
        <dbReference type="EMBL" id="KAK7879846.1"/>
    </source>
</evidence>
<dbReference type="EMBL" id="JBBPFD010000188">
    <property type="protein sequence ID" value="KAK7879846.1"/>
    <property type="molecule type" value="Genomic_DNA"/>
</dbReference>
<sequence>MRRTSEHQEVVTETVHQRFYKGKTPGEHLNIRRWSQRQSTSVSTKVRHRRTSKHQEVVAETVHQRRHKGGGHRDSPPASTQRLDMRRTSKHQEVVTETVHQRFYKGKTPGEHLNIRRWSQRQSTSVSTKEVVTETVHQRRRKASSNMSERESGGGMPIIFPALLVKVTRKSSSSSGNDLDLLRSLGPLSPDSLKTLLGSMAESLNEQSDTRASLVDLLLNSSSVPESPAQVQDLVSALNSLTETEDELGADTQIKASALLSDLSLSLLQLQTSPGLGSGSGLGLDPDLDLDSELEAAAESIVLGVSTLLKYSDKMMSNDFELSGRNALGGVDKSTT</sequence>
<keyword evidence="3" id="KW-1185">Reference proteome</keyword>
<dbReference type="AlphaFoldDB" id="A0AAW0MRV3"/>
<feature type="compositionally biased region" description="Low complexity" evidence="1">
    <location>
        <begin position="123"/>
        <end position="135"/>
    </location>
</feature>
<name>A0AAW0MRV3_9GOBI</name>
<organism evidence="2 3">
    <name type="scientific">Mugilogobius chulae</name>
    <name type="common">yellowstripe goby</name>
    <dbReference type="NCBI Taxonomy" id="88201"/>
    <lineage>
        <taxon>Eukaryota</taxon>
        <taxon>Metazoa</taxon>
        <taxon>Chordata</taxon>
        <taxon>Craniata</taxon>
        <taxon>Vertebrata</taxon>
        <taxon>Euteleostomi</taxon>
        <taxon>Actinopterygii</taxon>
        <taxon>Neopterygii</taxon>
        <taxon>Teleostei</taxon>
        <taxon>Neoteleostei</taxon>
        <taxon>Acanthomorphata</taxon>
        <taxon>Gobiaria</taxon>
        <taxon>Gobiiformes</taxon>
        <taxon>Gobioidei</taxon>
        <taxon>Gobiidae</taxon>
        <taxon>Gobionellinae</taxon>
        <taxon>Mugilogobius</taxon>
    </lineage>
</organism>
<comment type="caution">
    <text evidence="2">The sequence shown here is derived from an EMBL/GenBank/DDBJ whole genome shotgun (WGS) entry which is preliminary data.</text>
</comment>
<feature type="region of interest" description="Disordered" evidence="1">
    <location>
        <begin position="35"/>
        <end position="92"/>
    </location>
</feature>
<feature type="region of interest" description="Disordered" evidence="1">
    <location>
        <begin position="119"/>
        <end position="154"/>
    </location>
</feature>